<dbReference type="GO" id="GO:0005790">
    <property type="term" value="C:smooth endoplasmic reticulum"/>
    <property type="evidence" value="ECO:0007669"/>
    <property type="project" value="TreeGrafter"/>
</dbReference>
<feature type="region of interest" description="Disordered" evidence="1">
    <location>
        <begin position="231"/>
        <end position="301"/>
    </location>
</feature>
<dbReference type="InterPro" id="IPR013320">
    <property type="entry name" value="ConA-like_dom_sf"/>
</dbReference>
<feature type="compositionally biased region" description="Pro residues" evidence="1">
    <location>
        <begin position="292"/>
        <end position="301"/>
    </location>
</feature>
<dbReference type="Gene3D" id="2.60.120.920">
    <property type="match status" value="1"/>
</dbReference>
<dbReference type="GO" id="GO:0034704">
    <property type="term" value="C:calcium channel complex"/>
    <property type="evidence" value="ECO:0007669"/>
    <property type="project" value="TreeGrafter"/>
</dbReference>
<dbReference type="PANTHER" id="PTHR46399:SF10">
    <property type="entry name" value="RYANODINE RECEPTOR 1"/>
    <property type="match status" value="1"/>
</dbReference>
<dbReference type="GO" id="GO:0042383">
    <property type="term" value="C:sarcolemma"/>
    <property type="evidence" value="ECO:0007669"/>
    <property type="project" value="TreeGrafter"/>
</dbReference>
<proteinExistence type="predicted"/>
<evidence type="ECO:0000313" key="3">
    <source>
        <dbReference type="Ensembl" id="ENSCABP00000011215.1"/>
    </source>
</evidence>
<dbReference type="InterPro" id="IPR043136">
    <property type="entry name" value="B30.2/SPRY_sf"/>
</dbReference>
<reference evidence="3" key="1">
    <citation type="submission" date="2025-08" db="UniProtKB">
        <authorList>
            <consortium name="Ensembl"/>
        </authorList>
    </citation>
    <scope>IDENTIFICATION</scope>
</reference>
<accession>A0A8C0GN09</accession>
<dbReference type="GO" id="GO:0014808">
    <property type="term" value="P:release of sequestered calcium ion into cytosol by sarcoplasmic reticulum"/>
    <property type="evidence" value="ECO:0007669"/>
    <property type="project" value="TreeGrafter"/>
</dbReference>
<dbReference type="Ensembl" id="ENSCABT00000012272.1">
    <property type="protein sequence ID" value="ENSCABP00000011215.1"/>
    <property type="gene ID" value="ENSCABG00000008366.1"/>
</dbReference>
<reference evidence="3" key="2">
    <citation type="submission" date="2025-09" db="UniProtKB">
        <authorList>
            <consortium name="Ensembl"/>
        </authorList>
    </citation>
    <scope>IDENTIFICATION</scope>
</reference>
<dbReference type="InterPro" id="IPR015925">
    <property type="entry name" value="Ryanodine_IP3_receptor"/>
</dbReference>
<dbReference type="GO" id="GO:0005219">
    <property type="term" value="F:ryanodine-sensitive calcium-release channel activity"/>
    <property type="evidence" value="ECO:0007669"/>
    <property type="project" value="TreeGrafter"/>
</dbReference>
<dbReference type="GO" id="GO:0030018">
    <property type="term" value="C:Z disc"/>
    <property type="evidence" value="ECO:0007669"/>
    <property type="project" value="TreeGrafter"/>
</dbReference>
<protein>
    <recommendedName>
        <fullName evidence="2">B30.2/SPRY domain-containing protein</fullName>
    </recommendedName>
</protein>
<dbReference type="AlphaFoldDB" id="A0A8C0GN09"/>
<evidence type="ECO:0000256" key="1">
    <source>
        <dbReference type="SAM" id="MobiDB-lite"/>
    </source>
</evidence>
<dbReference type="InterPro" id="IPR003877">
    <property type="entry name" value="SPRY_dom"/>
</dbReference>
<name>A0A8C0GN09_CHEAB</name>
<feature type="domain" description="B30.2/SPRY" evidence="2">
    <location>
        <begin position="1"/>
        <end position="188"/>
    </location>
</feature>
<dbReference type="InterPro" id="IPR001870">
    <property type="entry name" value="B30.2/SPRY"/>
</dbReference>
<organism evidence="3 4">
    <name type="scientific">Chelonoidis abingdonii</name>
    <name type="common">Abingdon island giant tortoise</name>
    <name type="synonym">Testudo abingdonii</name>
    <dbReference type="NCBI Taxonomy" id="106734"/>
    <lineage>
        <taxon>Eukaryota</taxon>
        <taxon>Metazoa</taxon>
        <taxon>Chordata</taxon>
        <taxon>Craniata</taxon>
        <taxon>Vertebrata</taxon>
        <taxon>Euteleostomi</taxon>
        <taxon>Archelosauria</taxon>
        <taxon>Testudinata</taxon>
        <taxon>Testudines</taxon>
        <taxon>Cryptodira</taxon>
        <taxon>Durocryptodira</taxon>
        <taxon>Testudinoidea</taxon>
        <taxon>Testudinidae</taxon>
        <taxon>Chelonoidis</taxon>
    </lineage>
</organism>
<evidence type="ECO:0000259" key="2">
    <source>
        <dbReference type="PROSITE" id="PS50188"/>
    </source>
</evidence>
<sequence>MMSNGYKPGPAWTWPRSKLTRPTNTLVDKLAENFGTTCGPGPSAQGVPTARSERVRVFRAEQCYTVRAGRWYFEFEAVTTGEMRVGWARPDVRPDVELGADELAYVFNGHRGQRWHIGSEPFGRSWQPGDVVGCMIDLTENHIMFTLNGEMLISDSGSELAFKDIEIGEGEGLVLCCTVLCCVGRCPWLTPHSTCGLPICGCRRDFEPFALKHETHISMCFSKSLPQFSPIPPDAPSHEIQVHAGPHPHPQRPQPSPMRRQGCGPHSTSSAAQKSGPGVGGRGGREGERGALPPPEPPGGE</sequence>
<dbReference type="SUPFAM" id="SSF49899">
    <property type="entry name" value="Concanavalin A-like lectins/glucanases"/>
    <property type="match status" value="1"/>
</dbReference>
<dbReference type="PROSITE" id="PS50188">
    <property type="entry name" value="B302_SPRY"/>
    <property type="match status" value="1"/>
</dbReference>
<dbReference type="Proteomes" id="UP000694404">
    <property type="component" value="Unplaced"/>
</dbReference>
<dbReference type="GO" id="GO:0033017">
    <property type="term" value="C:sarcoplasmic reticulum membrane"/>
    <property type="evidence" value="ECO:0007669"/>
    <property type="project" value="TreeGrafter"/>
</dbReference>
<dbReference type="PANTHER" id="PTHR46399">
    <property type="entry name" value="B30.2/SPRY DOMAIN-CONTAINING PROTEIN"/>
    <property type="match status" value="1"/>
</dbReference>
<dbReference type="Pfam" id="PF00622">
    <property type="entry name" value="SPRY"/>
    <property type="match status" value="1"/>
</dbReference>
<dbReference type="GO" id="GO:0006941">
    <property type="term" value="P:striated muscle contraction"/>
    <property type="evidence" value="ECO:0007669"/>
    <property type="project" value="TreeGrafter"/>
</dbReference>
<feature type="compositionally biased region" description="Pro residues" evidence="1">
    <location>
        <begin position="247"/>
        <end position="256"/>
    </location>
</feature>
<dbReference type="SMART" id="SM00449">
    <property type="entry name" value="SPRY"/>
    <property type="match status" value="1"/>
</dbReference>
<dbReference type="GeneTree" id="ENSGT00940000155288"/>
<evidence type="ECO:0000313" key="4">
    <source>
        <dbReference type="Proteomes" id="UP000694404"/>
    </source>
</evidence>
<keyword evidence="4" id="KW-1185">Reference proteome</keyword>